<organism evidence="2 3">
    <name type="scientific">Sus scrofa</name>
    <name type="common">Pig</name>
    <dbReference type="NCBI Taxonomy" id="9823"/>
    <lineage>
        <taxon>Eukaryota</taxon>
        <taxon>Metazoa</taxon>
        <taxon>Chordata</taxon>
        <taxon>Craniata</taxon>
        <taxon>Vertebrata</taxon>
        <taxon>Euteleostomi</taxon>
        <taxon>Mammalia</taxon>
        <taxon>Eutheria</taxon>
        <taxon>Laurasiatheria</taxon>
        <taxon>Artiodactyla</taxon>
        <taxon>Suina</taxon>
        <taxon>Suidae</taxon>
        <taxon>Sus</taxon>
    </lineage>
</organism>
<feature type="region of interest" description="Disordered" evidence="1">
    <location>
        <begin position="78"/>
        <end position="121"/>
    </location>
</feature>
<feature type="compositionally biased region" description="Pro residues" evidence="1">
    <location>
        <begin position="95"/>
        <end position="106"/>
    </location>
</feature>
<accession>A0A5G2QPX9</accession>
<dbReference type="Bgee" id="ENSSSCG00000047415">
    <property type="expression patterns" value="Expressed in pituitary gland and 27 other cell types or tissues"/>
</dbReference>
<dbReference type="AlphaFoldDB" id="A0A5G2QPX9"/>
<name>A0A5G2QPX9_PIG</name>
<keyword evidence="3" id="KW-1185">Reference proteome</keyword>
<evidence type="ECO:0000256" key="1">
    <source>
        <dbReference type="SAM" id="MobiDB-lite"/>
    </source>
</evidence>
<reference evidence="2" key="4">
    <citation type="submission" date="2025-09" db="UniProtKB">
        <authorList>
            <consortium name="Ensembl"/>
        </authorList>
    </citation>
    <scope>IDENTIFICATION</scope>
</reference>
<proteinExistence type="predicted"/>
<dbReference type="Ensembl" id="ENSSSCT00000088261.1">
    <property type="protein sequence ID" value="ENSSSCP00000060342.1"/>
    <property type="gene ID" value="ENSSSCG00000047415.1"/>
</dbReference>
<dbReference type="Proteomes" id="UP000008227">
    <property type="component" value="Chromosome 2"/>
</dbReference>
<evidence type="ECO:0000313" key="3">
    <source>
        <dbReference type="Proteomes" id="UP000008227"/>
    </source>
</evidence>
<evidence type="ECO:0000313" key="2">
    <source>
        <dbReference type="Ensembl" id="ENSSSCP00000060342.1"/>
    </source>
</evidence>
<dbReference type="InParanoid" id="A0A5G2QPX9"/>
<sequence>GRGPRQAQAPEPACTFTLALQPALYQAGLSSCFCFFPDTAPPPSSLSGPQQWLYLQDPGCAPRGLHCHAQQTLCHQVPSDPARHFQPLPVQGAGLPPPAPRSPGPPAAHSRLPRLPPGRAA</sequence>
<reference evidence="2" key="2">
    <citation type="journal article" date="2020" name="Gigascience">
        <title>An improved pig reference genome sequence to enable pig genetics and genomics research.</title>
        <authorList>
            <person name="Warr A."/>
            <person name="Affara N."/>
            <person name="Aken B."/>
            <person name="Beiki H."/>
            <person name="Bickhart D.M."/>
            <person name="Billis K."/>
            <person name="Chow W."/>
            <person name="Eory L."/>
            <person name="Finlayson H.A."/>
            <person name="Flicek P."/>
            <person name="Giron C.G."/>
            <person name="Griffin D.K."/>
            <person name="Hall R."/>
            <person name="Hannum G."/>
            <person name="Hourlier T."/>
            <person name="Howe K."/>
            <person name="Hume D.A."/>
            <person name="Izuogu O."/>
            <person name="Kim K."/>
            <person name="Koren S."/>
            <person name="Liu H."/>
            <person name="Manchanda N."/>
            <person name="Martin F.J."/>
            <person name="Nonneman D.J."/>
            <person name="O'Connor R.E."/>
            <person name="Phillippy A.M."/>
            <person name="Rohrer G.A."/>
            <person name="Rosen B.D."/>
            <person name="Rund L.A."/>
            <person name="Sargent C.A."/>
            <person name="Schook L.B."/>
            <person name="Schroeder S.G."/>
            <person name="Schwartz A.S."/>
            <person name="Skinner B.M."/>
            <person name="Talbot R."/>
            <person name="Tseng E."/>
            <person name="Tuggle C.K."/>
            <person name="Watson M."/>
            <person name="Smith T.P.L."/>
            <person name="Archibald A.L."/>
        </authorList>
    </citation>
    <scope>NUCLEOTIDE SEQUENCE [LARGE SCALE GENOMIC DNA]</scope>
    <source>
        <strain evidence="2">Duroc</strain>
    </source>
</reference>
<reference evidence="3" key="1">
    <citation type="submission" date="2009-11" db="EMBL/GenBank/DDBJ databases">
        <authorList>
            <consortium name="Porcine genome sequencing project"/>
        </authorList>
    </citation>
    <scope>NUCLEOTIDE SEQUENCE [LARGE SCALE GENOMIC DNA]</scope>
    <source>
        <strain evidence="3">Duroc</strain>
    </source>
</reference>
<reference evidence="2" key="3">
    <citation type="submission" date="2025-08" db="UniProtKB">
        <authorList>
            <consortium name="Ensembl"/>
        </authorList>
    </citation>
    <scope>IDENTIFICATION</scope>
</reference>
<protein>
    <submittedName>
        <fullName evidence="2">Uncharacterized protein</fullName>
    </submittedName>
</protein>